<dbReference type="GeneID" id="77801558"/>
<name>A0ABY7CZ45_9BASI</name>
<protein>
    <submittedName>
        <fullName evidence="2">Uncharacterized protein</fullName>
    </submittedName>
</protein>
<evidence type="ECO:0000256" key="1">
    <source>
        <dbReference type="SAM" id="SignalP"/>
    </source>
</evidence>
<gene>
    <name evidence="2" type="ORF">PtA15_10A483</name>
</gene>
<dbReference type="EMBL" id="CP110430">
    <property type="protein sequence ID" value="WAQ89060.1"/>
    <property type="molecule type" value="Genomic_DNA"/>
</dbReference>
<keyword evidence="1" id="KW-0732">Signal</keyword>
<reference evidence="2" key="1">
    <citation type="submission" date="2022-10" db="EMBL/GenBank/DDBJ databases">
        <title>Puccinia triticina Genome sequencing and assembly.</title>
        <authorList>
            <person name="Li C."/>
        </authorList>
    </citation>
    <scope>NUCLEOTIDE SEQUENCE</scope>
    <source>
        <strain evidence="2">Pt15</strain>
    </source>
</reference>
<accession>A0ABY7CZ45</accession>
<keyword evidence="3" id="KW-1185">Reference proteome</keyword>
<proteinExistence type="predicted"/>
<evidence type="ECO:0000313" key="3">
    <source>
        <dbReference type="Proteomes" id="UP001164743"/>
    </source>
</evidence>
<organism evidence="2 3">
    <name type="scientific">Puccinia triticina</name>
    <dbReference type="NCBI Taxonomy" id="208348"/>
    <lineage>
        <taxon>Eukaryota</taxon>
        <taxon>Fungi</taxon>
        <taxon>Dikarya</taxon>
        <taxon>Basidiomycota</taxon>
        <taxon>Pucciniomycotina</taxon>
        <taxon>Pucciniomycetes</taxon>
        <taxon>Pucciniales</taxon>
        <taxon>Pucciniaceae</taxon>
        <taxon>Puccinia</taxon>
    </lineage>
</organism>
<sequence length="375" mass="42481">MTLFVPTMILLPFVLLSTCAAHSPASLAHHNLHKRMAGDMMENVFSPPSVTRTFSYADNFKKQTFRHLPPPDKLSERQMKTVIPEFFNKNCFKNCLKDDRAGAEQPITEPTTRNLISIQQLIFVEMNPLRPDHVILQNNKRIDKALGSARTTGNGNPLAELADKLASFNQRDLQASRSAIRSHEDQLVASLADVYGFLGPENIFAPHLLLILGRKRIADTLPKKIEPKTFLKGLQFVQTGLAELANEEPLYNIHFVKQFAKEQVEMFGDSGTFNAFMSEIARSEPYQAFQMELQSPQDTAGYQLQLIQLPRAAQKWQNALQLPGDNASRINLQDWALENTKRRLVLASRAWELTENMLDIYTPDGLQLLLNKIRV</sequence>
<dbReference type="Proteomes" id="UP001164743">
    <property type="component" value="Chromosome 10A"/>
</dbReference>
<evidence type="ECO:0000313" key="2">
    <source>
        <dbReference type="EMBL" id="WAQ89060.1"/>
    </source>
</evidence>
<dbReference type="RefSeq" id="XP_053024615.1">
    <property type="nucleotide sequence ID" value="XM_053160663.1"/>
</dbReference>
<feature type="chain" id="PRO_5046958901" evidence="1">
    <location>
        <begin position="22"/>
        <end position="375"/>
    </location>
</feature>
<feature type="signal peptide" evidence="1">
    <location>
        <begin position="1"/>
        <end position="21"/>
    </location>
</feature>